<dbReference type="EnsemblMetazoa" id="CPIJ009715-RA">
    <property type="protein sequence ID" value="CPIJ009715-PA"/>
    <property type="gene ID" value="CPIJ009715"/>
</dbReference>
<evidence type="ECO:0000313" key="3">
    <source>
        <dbReference type="EnsemblMetazoa" id="CPIJ009715-PA"/>
    </source>
</evidence>
<evidence type="ECO:0000256" key="1">
    <source>
        <dbReference type="SAM" id="SignalP"/>
    </source>
</evidence>
<protein>
    <submittedName>
        <fullName evidence="2 3">Uncharacterized protein</fullName>
    </submittedName>
</protein>
<proteinExistence type="predicted"/>
<evidence type="ECO:0000313" key="4">
    <source>
        <dbReference type="Proteomes" id="UP000002320"/>
    </source>
</evidence>
<name>B0WS29_CULQU</name>
<dbReference type="OMA" id="NANEECL"/>
<dbReference type="Proteomes" id="UP000002320">
    <property type="component" value="Unassembled WGS sequence"/>
</dbReference>
<dbReference type="KEGG" id="cqu:CpipJ_CPIJ009715"/>
<reference evidence="2" key="1">
    <citation type="submission" date="2007-03" db="EMBL/GenBank/DDBJ databases">
        <title>Annotation of Culex pipiens quinquefasciatus.</title>
        <authorList>
            <consortium name="The Broad Institute Genome Sequencing Platform"/>
            <person name="Atkinson P.W."/>
            <person name="Hemingway J."/>
            <person name="Christensen B.M."/>
            <person name="Higgs S."/>
            <person name="Kodira C."/>
            <person name="Hannick L."/>
            <person name="Megy K."/>
            <person name="O'Leary S."/>
            <person name="Pearson M."/>
            <person name="Haas B.J."/>
            <person name="Mauceli E."/>
            <person name="Wortman J.R."/>
            <person name="Lee N.H."/>
            <person name="Guigo R."/>
            <person name="Stanke M."/>
            <person name="Alvarado L."/>
            <person name="Amedeo P."/>
            <person name="Antoine C.H."/>
            <person name="Arensburger P."/>
            <person name="Bidwell S.L."/>
            <person name="Crawford M."/>
            <person name="Camaro F."/>
            <person name="Devon K."/>
            <person name="Engels R."/>
            <person name="Hammond M."/>
            <person name="Howarth C."/>
            <person name="Koehrsen M."/>
            <person name="Lawson D."/>
            <person name="Montgomery P."/>
            <person name="Nene V."/>
            <person name="Nusbaum C."/>
            <person name="Puiu D."/>
            <person name="Romero-Severson J."/>
            <person name="Severson D.W."/>
            <person name="Shumway M."/>
            <person name="Sisk P."/>
            <person name="Stolte C."/>
            <person name="Zeng Q."/>
            <person name="Eisenstadt E."/>
            <person name="Fraser-Liggett C."/>
            <person name="Strausberg R."/>
            <person name="Galagan J."/>
            <person name="Birren B."/>
            <person name="Collins F.H."/>
        </authorList>
    </citation>
    <scope>NUCLEOTIDE SEQUENCE [LARGE SCALE GENOMIC DNA]</scope>
    <source>
        <strain evidence="2">JHB</strain>
    </source>
</reference>
<dbReference type="VEuPathDB" id="VectorBase:CQUJHB015135"/>
<organism>
    <name type="scientific">Culex quinquefasciatus</name>
    <name type="common">Southern house mosquito</name>
    <name type="synonym">Culex pungens</name>
    <dbReference type="NCBI Taxonomy" id="7176"/>
    <lineage>
        <taxon>Eukaryota</taxon>
        <taxon>Metazoa</taxon>
        <taxon>Ecdysozoa</taxon>
        <taxon>Arthropoda</taxon>
        <taxon>Hexapoda</taxon>
        <taxon>Insecta</taxon>
        <taxon>Pterygota</taxon>
        <taxon>Neoptera</taxon>
        <taxon>Endopterygota</taxon>
        <taxon>Diptera</taxon>
        <taxon>Nematocera</taxon>
        <taxon>Culicoidea</taxon>
        <taxon>Culicidae</taxon>
        <taxon>Culicinae</taxon>
        <taxon>Culicini</taxon>
        <taxon>Culex</taxon>
        <taxon>Culex</taxon>
    </lineage>
</organism>
<dbReference type="InParanoid" id="B0WS29"/>
<evidence type="ECO:0000313" key="2">
    <source>
        <dbReference type="EMBL" id="EDS33648.1"/>
    </source>
</evidence>
<gene>
    <name evidence="3" type="primary">6042388</name>
    <name evidence="2" type="ORF">CpipJ_CPIJ009715</name>
</gene>
<keyword evidence="1" id="KW-0732">Signal</keyword>
<dbReference type="EMBL" id="DS232064">
    <property type="protein sequence ID" value="EDS33648.1"/>
    <property type="molecule type" value="Genomic_DNA"/>
</dbReference>
<sequence length="241" mass="27570">MKFLTLAVLCGLAVLSSAFTMSELARISEEFRVMFDELHEDKDAFVNLARIITRAELKLLNEATAMNLAESWSDIEHHFDYTRSLIAEMILAPEADEECLLGLTEEIVAEQIRAADEMSNCAADKIAIKEGIADEFRDLVNILQRISTAAAEYTLFTYASHNSFIDPEGHIEWLERNYQNQVDFWENVARAEAQEDLDNLEINRPQLVEENRQCLARIQDAMAEVDRSINQRLPRCLGTRR</sequence>
<dbReference type="HOGENOM" id="CLU_1074620_0_0_1"/>
<dbReference type="eggNOG" id="ENOG502TCY2">
    <property type="taxonomic scope" value="Eukaryota"/>
</dbReference>
<reference evidence="3" key="2">
    <citation type="submission" date="2021-02" db="UniProtKB">
        <authorList>
            <consortium name="EnsemblMetazoa"/>
        </authorList>
    </citation>
    <scope>IDENTIFICATION</scope>
    <source>
        <strain evidence="3">JHB</strain>
    </source>
</reference>
<accession>B0WS29</accession>
<feature type="signal peptide" evidence="1">
    <location>
        <begin position="1"/>
        <end position="18"/>
    </location>
</feature>
<dbReference type="OrthoDB" id="7730820at2759"/>
<keyword evidence="4" id="KW-1185">Reference proteome</keyword>
<dbReference type="AlphaFoldDB" id="B0WS29"/>
<dbReference type="VEuPathDB" id="VectorBase:CPIJ009715"/>
<feature type="chain" id="PRO_5014566951" evidence="1">
    <location>
        <begin position="19"/>
        <end position="241"/>
    </location>
</feature>